<feature type="region of interest" description="Disordered" evidence="1">
    <location>
        <begin position="23"/>
        <end position="115"/>
    </location>
</feature>
<organism evidence="3 4">
    <name type="scientific">Mycena rosella</name>
    <name type="common">Pink bonnet</name>
    <name type="synonym">Agaricus rosellus</name>
    <dbReference type="NCBI Taxonomy" id="1033263"/>
    <lineage>
        <taxon>Eukaryota</taxon>
        <taxon>Fungi</taxon>
        <taxon>Dikarya</taxon>
        <taxon>Basidiomycota</taxon>
        <taxon>Agaricomycotina</taxon>
        <taxon>Agaricomycetes</taxon>
        <taxon>Agaricomycetidae</taxon>
        <taxon>Agaricales</taxon>
        <taxon>Marasmiineae</taxon>
        <taxon>Mycenaceae</taxon>
        <taxon>Mycena</taxon>
    </lineage>
</organism>
<feature type="transmembrane region" description="Helical" evidence="2">
    <location>
        <begin position="122"/>
        <end position="141"/>
    </location>
</feature>
<keyword evidence="4" id="KW-1185">Reference proteome</keyword>
<dbReference type="AlphaFoldDB" id="A0AAD7DX30"/>
<keyword evidence="2" id="KW-0812">Transmembrane</keyword>
<name>A0AAD7DX30_MYCRO</name>
<accession>A0AAD7DX30</accession>
<comment type="caution">
    <text evidence="3">The sequence shown here is derived from an EMBL/GenBank/DDBJ whole genome shotgun (WGS) entry which is preliminary data.</text>
</comment>
<dbReference type="EMBL" id="JARKIE010000018">
    <property type="protein sequence ID" value="KAJ7701090.1"/>
    <property type="molecule type" value="Genomic_DNA"/>
</dbReference>
<feature type="region of interest" description="Disordered" evidence="1">
    <location>
        <begin position="150"/>
        <end position="172"/>
    </location>
</feature>
<dbReference type="Proteomes" id="UP001221757">
    <property type="component" value="Unassembled WGS sequence"/>
</dbReference>
<keyword evidence="2" id="KW-1133">Transmembrane helix</keyword>
<evidence type="ECO:0000256" key="1">
    <source>
        <dbReference type="SAM" id="MobiDB-lite"/>
    </source>
</evidence>
<feature type="compositionally biased region" description="Basic and acidic residues" evidence="1">
    <location>
        <begin position="81"/>
        <end position="98"/>
    </location>
</feature>
<proteinExistence type="predicted"/>
<feature type="compositionally biased region" description="Low complexity" evidence="1">
    <location>
        <begin position="31"/>
        <end position="41"/>
    </location>
</feature>
<sequence length="233" mass="25137">MTDKYPIADSDTVNLVLRPVPAATPAPAAAPSPTAAPTMPADKPSVLPTGGARHGSPAADIASCSRSTSPPPSSSRTTPPSREHGHAHSQRDREDPRPQRRRHGGHLSSRASRRETDAAATFSPFFLPSIILVLMINCSFARDWDWGTRSRPAPVSAGRSAQVPPSRDADSDRWNMSYAIQNRKQGIMRCLLDRLPVTCADSGHRDVQESVRAGSAVGDRTLCNVSRRHPVDQ</sequence>
<evidence type="ECO:0000313" key="4">
    <source>
        <dbReference type="Proteomes" id="UP001221757"/>
    </source>
</evidence>
<gene>
    <name evidence="3" type="ORF">B0H17DRAFT_199282</name>
</gene>
<reference evidence="3" key="1">
    <citation type="submission" date="2023-03" db="EMBL/GenBank/DDBJ databases">
        <title>Massive genome expansion in bonnet fungi (Mycena s.s.) driven by repeated elements and novel gene families across ecological guilds.</title>
        <authorList>
            <consortium name="Lawrence Berkeley National Laboratory"/>
            <person name="Harder C.B."/>
            <person name="Miyauchi S."/>
            <person name="Viragh M."/>
            <person name="Kuo A."/>
            <person name="Thoen E."/>
            <person name="Andreopoulos B."/>
            <person name="Lu D."/>
            <person name="Skrede I."/>
            <person name="Drula E."/>
            <person name="Henrissat B."/>
            <person name="Morin E."/>
            <person name="Kohler A."/>
            <person name="Barry K."/>
            <person name="LaButti K."/>
            <person name="Morin E."/>
            <person name="Salamov A."/>
            <person name="Lipzen A."/>
            <person name="Mereny Z."/>
            <person name="Hegedus B."/>
            <person name="Baldrian P."/>
            <person name="Stursova M."/>
            <person name="Weitz H."/>
            <person name="Taylor A."/>
            <person name="Grigoriev I.V."/>
            <person name="Nagy L.G."/>
            <person name="Martin F."/>
            <person name="Kauserud H."/>
        </authorList>
    </citation>
    <scope>NUCLEOTIDE SEQUENCE</scope>
    <source>
        <strain evidence="3">CBHHK067</strain>
    </source>
</reference>
<protein>
    <submittedName>
        <fullName evidence="3">Uncharacterized protein</fullName>
    </submittedName>
</protein>
<evidence type="ECO:0000313" key="3">
    <source>
        <dbReference type="EMBL" id="KAJ7701090.1"/>
    </source>
</evidence>
<keyword evidence="2" id="KW-0472">Membrane</keyword>
<evidence type="ECO:0000256" key="2">
    <source>
        <dbReference type="SAM" id="Phobius"/>
    </source>
</evidence>